<dbReference type="InterPro" id="IPR002692">
    <property type="entry name" value="S45"/>
</dbReference>
<keyword evidence="4" id="KW-1185">Reference proteome</keyword>
<feature type="signal peptide" evidence="2">
    <location>
        <begin position="1"/>
        <end position="32"/>
    </location>
</feature>
<evidence type="ECO:0000313" key="4">
    <source>
        <dbReference type="Proteomes" id="UP000298860"/>
    </source>
</evidence>
<dbReference type="Gene3D" id="1.10.287.150">
    <property type="match status" value="1"/>
</dbReference>
<keyword evidence="2" id="KW-0732">Signal</keyword>
<evidence type="ECO:0000256" key="2">
    <source>
        <dbReference type="SAM" id="SignalP"/>
    </source>
</evidence>
<evidence type="ECO:0000256" key="1">
    <source>
        <dbReference type="ARBA" id="ARBA00006586"/>
    </source>
</evidence>
<feature type="chain" id="PRO_5020594473" evidence="2">
    <location>
        <begin position="33"/>
        <end position="933"/>
    </location>
</feature>
<organism evidence="3 4">
    <name type="scientific">Gandjariella thermophila</name>
    <dbReference type="NCBI Taxonomy" id="1931992"/>
    <lineage>
        <taxon>Bacteria</taxon>
        <taxon>Bacillati</taxon>
        <taxon>Actinomycetota</taxon>
        <taxon>Actinomycetes</taxon>
        <taxon>Pseudonocardiales</taxon>
        <taxon>Pseudonocardiaceae</taxon>
        <taxon>Gandjariella</taxon>
    </lineage>
</organism>
<dbReference type="GO" id="GO:0016811">
    <property type="term" value="F:hydrolase activity, acting on carbon-nitrogen (but not peptide) bonds, in linear amides"/>
    <property type="evidence" value="ECO:0007669"/>
    <property type="project" value="InterPro"/>
</dbReference>
<dbReference type="RefSeq" id="WP_137815863.1">
    <property type="nucleotide sequence ID" value="NZ_BJFL01000030.1"/>
</dbReference>
<dbReference type="AlphaFoldDB" id="A0A4D4JEX8"/>
<name>A0A4D4JEX8_9PSEU</name>
<dbReference type="OrthoDB" id="5240333at2"/>
<proteinExistence type="inferred from homology"/>
<sequence>MSEVRFPLRRATGALAAALLALATASANTAGAAPAPTYRADDYADGNVLSVNPPGENGLVNAAQLAQFEATGQRPANSTEQRTQYANLLHGYPSLTDAALPQYYNDESFGVRAADVTRTEQPAPSVPVTIYRDRHDIPHVYGSTDAAMSFGAGYAQAEDRLFEMDVLRHYGQGTLSAFLGPSCANEQMDHDELLLAPYTEQQAQTQIDALPTRYGAQGALAKQMIDNYVAGVNAYIAATATDPSKLPADYAAALAPPQPWKASDVVYVAALIGGIFGNGGGGEVRNAALLQYLQRQLGRASAGRAFTDFREQNDGDAPTTITGTAFPYEIPGRIDPAKTAMPDDAAQPLAGGPAATTPGCDLVPSNATANGIVASLLAMPAHMSNALLVDAAHSADGHPIAVFGPQVSYFAPGILVQEDLHSPDYAAEGASFPGTGLVELGRGEDYAWSATSAGSDLTDQRLERICDPAGGTPPARGTYYEFDGQCLPMTHETFHETAVPKPGGAGAPAVIDHDIYLTRHGVVQGWTTAEDGKPTAVVNQRTTYQHEVDSVIGFLRWAQPAQTHDAASWMAGAAQINYTFNWFYVDAHDIAYYSSGMLPIRSDVDPNLPTWGTGSAEWQGFLAADAHPHEVDPPSGYFVNWNNKPAPRFSAADNQYGYGPVYRSQLLDAAVRDQLAAHGGRIGRANLVQAMETAATQDLDGVAEIQELLGYLGNRPEPPGVAAMLNQLRSWSASGAHRRKAAPGDAQYADHAAVAIMDVVQPALIRAIFDPLLAAGGLGGEGSTGGAVTPSYTVLPMQWVNTPNSGGAHLGSAYDAGYEGYVRKVLRQLRGEPVAQPFGPGITGRLCGAGPASCPSAFDAALASAYHSLVDANGGATDVASWTSTPDTVAAKQTMPQYDAIQFRSIGIVGQDPIDWQNRPTFQQVVEFPRHRP</sequence>
<accession>A0A4D4JEX8</accession>
<dbReference type="EMBL" id="BJFL01000030">
    <property type="protein sequence ID" value="GDY32869.1"/>
    <property type="molecule type" value="Genomic_DNA"/>
</dbReference>
<reference evidence="4" key="1">
    <citation type="submission" date="2019-04" db="EMBL/GenBank/DDBJ databases">
        <title>Draft genome sequence of Pseudonocardiaceae bacterium SL3-2-4.</title>
        <authorList>
            <person name="Ningsih F."/>
            <person name="Yokota A."/>
            <person name="Sakai Y."/>
            <person name="Nanatani K."/>
            <person name="Yabe S."/>
            <person name="Oetari A."/>
            <person name="Sjamsuridzal W."/>
        </authorList>
    </citation>
    <scope>NUCLEOTIDE SEQUENCE [LARGE SCALE GENOMIC DNA]</scope>
    <source>
        <strain evidence="4">SL3-2-4</strain>
    </source>
</reference>
<comment type="similarity">
    <text evidence="1">Belongs to the peptidase S45 family.</text>
</comment>
<evidence type="ECO:0000313" key="3">
    <source>
        <dbReference type="EMBL" id="GDY32869.1"/>
    </source>
</evidence>
<dbReference type="Pfam" id="PF01804">
    <property type="entry name" value="Penicil_amidase"/>
    <property type="match status" value="1"/>
</dbReference>
<dbReference type="SUPFAM" id="SSF56235">
    <property type="entry name" value="N-terminal nucleophile aminohydrolases (Ntn hydrolases)"/>
    <property type="match status" value="1"/>
</dbReference>
<dbReference type="GO" id="GO:0017000">
    <property type="term" value="P:antibiotic biosynthetic process"/>
    <property type="evidence" value="ECO:0007669"/>
    <property type="project" value="InterPro"/>
</dbReference>
<dbReference type="Proteomes" id="UP000298860">
    <property type="component" value="Unassembled WGS sequence"/>
</dbReference>
<gene>
    <name evidence="3" type="ORF">GTS_45020</name>
</gene>
<dbReference type="InterPro" id="IPR029055">
    <property type="entry name" value="Ntn_hydrolases_N"/>
</dbReference>
<dbReference type="Gene3D" id="1.10.439.10">
    <property type="entry name" value="Penicillin Amidohydrolase, domain 1"/>
    <property type="match status" value="1"/>
</dbReference>
<dbReference type="PANTHER" id="PTHR34218:SF4">
    <property type="entry name" value="ACYL-HOMOSERINE LACTONE ACYLASE QUIP"/>
    <property type="match status" value="1"/>
</dbReference>
<protein>
    <submittedName>
        <fullName evidence="3">Penicillin acylase</fullName>
    </submittedName>
</protein>
<dbReference type="Gene3D" id="3.60.20.10">
    <property type="entry name" value="Glutamine Phosphoribosylpyrophosphate, subunit 1, domain 1"/>
    <property type="match status" value="2"/>
</dbReference>
<comment type="caution">
    <text evidence="3">The sequence shown here is derived from an EMBL/GenBank/DDBJ whole genome shotgun (WGS) entry which is preliminary data.</text>
</comment>
<dbReference type="InterPro" id="IPR023343">
    <property type="entry name" value="Penicillin_amidase_dom1"/>
</dbReference>
<dbReference type="PANTHER" id="PTHR34218">
    <property type="entry name" value="PEPTIDASE S45 PENICILLIN AMIDASE"/>
    <property type="match status" value="1"/>
</dbReference>